<dbReference type="EMBL" id="JBHSJD010000014">
    <property type="protein sequence ID" value="MFC5024245.1"/>
    <property type="molecule type" value="Genomic_DNA"/>
</dbReference>
<protein>
    <submittedName>
        <fullName evidence="2">Uncharacterized protein</fullName>
    </submittedName>
</protein>
<organism evidence="2 3">
    <name type="scientific">Streptomyces coeruleoprunus</name>
    <dbReference type="NCBI Taxonomy" id="285563"/>
    <lineage>
        <taxon>Bacteria</taxon>
        <taxon>Bacillati</taxon>
        <taxon>Actinomycetota</taxon>
        <taxon>Actinomycetes</taxon>
        <taxon>Kitasatosporales</taxon>
        <taxon>Streptomycetaceae</taxon>
        <taxon>Streptomyces</taxon>
    </lineage>
</organism>
<accession>A0ABV9XIW1</accession>
<sequence length="61" mass="6020">MLRRISIALAGLLAVGLFAAAPASADGGHKKDVHGCWGAGGHVAAGDVHVAGGEGYCWHVG</sequence>
<reference evidence="3" key="1">
    <citation type="journal article" date="2019" name="Int. J. Syst. Evol. Microbiol.">
        <title>The Global Catalogue of Microorganisms (GCM) 10K type strain sequencing project: providing services to taxonomists for standard genome sequencing and annotation.</title>
        <authorList>
            <consortium name="The Broad Institute Genomics Platform"/>
            <consortium name="The Broad Institute Genome Sequencing Center for Infectious Disease"/>
            <person name="Wu L."/>
            <person name="Ma J."/>
        </authorList>
    </citation>
    <scope>NUCLEOTIDE SEQUENCE [LARGE SCALE GENOMIC DNA]</scope>
    <source>
        <strain evidence="3">CGMCC 4.1648</strain>
    </source>
</reference>
<keyword evidence="1" id="KW-0732">Signal</keyword>
<feature type="signal peptide" evidence="1">
    <location>
        <begin position="1"/>
        <end position="25"/>
    </location>
</feature>
<keyword evidence="3" id="KW-1185">Reference proteome</keyword>
<proteinExistence type="predicted"/>
<dbReference type="RefSeq" id="WP_345686327.1">
    <property type="nucleotide sequence ID" value="NZ_BAABIT010000001.1"/>
</dbReference>
<dbReference type="Proteomes" id="UP001595829">
    <property type="component" value="Unassembled WGS sequence"/>
</dbReference>
<comment type="caution">
    <text evidence="2">The sequence shown here is derived from an EMBL/GenBank/DDBJ whole genome shotgun (WGS) entry which is preliminary data.</text>
</comment>
<gene>
    <name evidence="2" type="ORF">ACFPM3_19140</name>
</gene>
<evidence type="ECO:0000313" key="3">
    <source>
        <dbReference type="Proteomes" id="UP001595829"/>
    </source>
</evidence>
<evidence type="ECO:0000256" key="1">
    <source>
        <dbReference type="SAM" id="SignalP"/>
    </source>
</evidence>
<name>A0ABV9XIW1_9ACTN</name>
<evidence type="ECO:0000313" key="2">
    <source>
        <dbReference type="EMBL" id="MFC5024245.1"/>
    </source>
</evidence>
<feature type="chain" id="PRO_5047382089" evidence="1">
    <location>
        <begin position="26"/>
        <end position="61"/>
    </location>
</feature>